<dbReference type="Gene3D" id="1.20.1280.50">
    <property type="match status" value="1"/>
</dbReference>
<dbReference type="Proteomes" id="UP001189429">
    <property type="component" value="Unassembled WGS sequence"/>
</dbReference>
<evidence type="ECO:0000313" key="3">
    <source>
        <dbReference type="Proteomes" id="UP001189429"/>
    </source>
</evidence>
<reference evidence="2" key="1">
    <citation type="submission" date="2023-10" db="EMBL/GenBank/DDBJ databases">
        <authorList>
            <person name="Chen Y."/>
            <person name="Shah S."/>
            <person name="Dougan E. K."/>
            <person name="Thang M."/>
            <person name="Chan C."/>
        </authorList>
    </citation>
    <scope>NUCLEOTIDE SEQUENCE [LARGE SCALE GENOMIC DNA]</scope>
</reference>
<feature type="domain" description="F-box" evidence="1">
    <location>
        <begin position="13"/>
        <end position="49"/>
    </location>
</feature>
<dbReference type="InterPro" id="IPR001810">
    <property type="entry name" value="F-box_dom"/>
</dbReference>
<dbReference type="CDD" id="cd09917">
    <property type="entry name" value="F-box_SF"/>
    <property type="match status" value="1"/>
</dbReference>
<dbReference type="InterPro" id="IPR036047">
    <property type="entry name" value="F-box-like_dom_sf"/>
</dbReference>
<keyword evidence="3" id="KW-1185">Reference proteome</keyword>
<dbReference type="SUPFAM" id="SSF81383">
    <property type="entry name" value="F-box domain"/>
    <property type="match status" value="1"/>
</dbReference>
<comment type="caution">
    <text evidence="2">The sequence shown here is derived from an EMBL/GenBank/DDBJ whole genome shotgun (WGS) entry which is preliminary data.</text>
</comment>
<protein>
    <recommendedName>
        <fullName evidence="1">F-box domain-containing protein</fullName>
    </recommendedName>
</protein>
<gene>
    <name evidence="2" type="ORF">PCOR1329_LOCUS9582</name>
</gene>
<proteinExistence type="predicted"/>
<dbReference type="Pfam" id="PF00646">
    <property type="entry name" value="F-box"/>
    <property type="match status" value="1"/>
</dbReference>
<sequence length="178" mass="19472">MLVPSFDLSSKQRLPDNVAFNILSHMPRHDCAAMVCQSWAKFCRGHALWGNRLRSKTLSERIIQWLPPSSPSASVCRCWWEASRSSRITFREGMTAVHEASAEPGKVWAPACAQLRAAVWAALSSRSAAPAGADRLLERVRECEIDGGPDGSGALPGMLKRCPLLRVADVKHPDAVQA</sequence>
<organism evidence="2 3">
    <name type="scientific">Prorocentrum cordatum</name>
    <dbReference type="NCBI Taxonomy" id="2364126"/>
    <lineage>
        <taxon>Eukaryota</taxon>
        <taxon>Sar</taxon>
        <taxon>Alveolata</taxon>
        <taxon>Dinophyceae</taxon>
        <taxon>Prorocentrales</taxon>
        <taxon>Prorocentraceae</taxon>
        <taxon>Prorocentrum</taxon>
    </lineage>
</organism>
<dbReference type="EMBL" id="CAUYUJ010002672">
    <property type="protein sequence ID" value="CAK0801869.1"/>
    <property type="molecule type" value="Genomic_DNA"/>
</dbReference>
<evidence type="ECO:0000259" key="1">
    <source>
        <dbReference type="Pfam" id="PF00646"/>
    </source>
</evidence>
<accession>A0ABN9Q7V1</accession>
<name>A0ABN9Q7V1_9DINO</name>
<feature type="non-terminal residue" evidence="2">
    <location>
        <position position="178"/>
    </location>
</feature>
<evidence type="ECO:0000313" key="2">
    <source>
        <dbReference type="EMBL" id="CAK0801869.1"/>
    </source>
</evidence>